<sequence length="187" mass="19886">MKLKFFALLGCFFLLFGCGTADEDNSTGSGNAPPTDNMEDEEAVEDLTGHIISISNEGNIRILVTGSQANSSGVSATMYTLEESTKVSDTDGKAMDAADLKIGMKVTVWNTGIVAESFPAQSGALKVVVDAGQDGREQAAIEKALGDVKAGDPWLVEAVEEIKESHYKVTLKNLLEDSEPVEVEVQL</sequence>
<proteinExistence type="predicted"/>
<dbReference type="EMBL" id="JAFBED010000006">
    <property type="protein sequence ID" value="MBM7621076.1"/>
    <property type="molecule type" value="Genomic_DNA"/>
</dbReference>
<reference evidence="2 3" key="1">
    <citation type="submission" date="2021-01" db="EMBL/GenBank/DDBJ databases">
        <title>Genomic Encyclopedia of Type Strains, Phase IV (KMG-IV): sequencing the most valuable type-strain genomes for metagenomic binning, comparative biology and taxonomic classification.</title>
        <authorList>
            <person name="Goeker M."/>
        </authorList>
    </citation>
    <scope>NUCLEOTIDE SEQUENCE [LARGE SCALE GENOMIC DNA]</scope>
    <source>
        <strain evidence="2 3">DSM 25879</strain>
    </source>
</reference>
<evidence type="ECO:0000256" key="1">
    <source>
        <dbReference type="SAM" id="SignalP"/>
    </source>
</evidence>
<keyword evidence="1" id="KW-0732">Signal</keyword>
<comment type="caution">
    <text evidence="2">The sequence shown here is derived from an EMBL/GenBank/DDBJ whole genome shotgun (WGS) entry which is preliminary data.</text>
</comment>
<keyword evidence="3" id="KW-1185">Reference proteome</keyword>
<organism evidence="2 3">
    <name type="scientific">Sutcliffiella tianshenii</name>
    <dbReference type="NCBI Taxonomy" id="1463404"/>
    <lineage>
        <taxon>Bacteria</taxon>
        <taxon>Bacillati</taxon>
        <taxon>Bacillota</taxon>
        <taxon>Bacilli</taxon>
        <taxon>Bacillales</taxon>
        <taxon>Bacillaceae</taxon>
        <taxon>Sutcliffiella</taxon>
    </lineage>
</organism>
<protein>
    <recommendedName>
        <fullName evidence="4">DUF3221 domain-containing protein</fullName>
    </recommendedName>
</protein>
<gene>
    <name evidence="2" type="ORF">JOC95_002949</name>
</gene>
<dbReference type="PROSITE" id="PS51257">
    <property type="entry name" value="PROKAR_LIPOPROTEIN"/>
    <property type="match status" value="1"/>
</dbReference>
<feature type="chain" id="PRO_5045402249" description="DUF3221 domain-containing protein" evidence="1">
    <location>
        <begin position="22"/>
        <end position="187"/>
    </location>
</feature>
<dbReference type="Proteomes" id="UP000737402">
    <property type="component" value="Unassembled WGS sequence"/>
</dbReference>
<dbReference type="Pfam" id="PF11518">
    <property type="entry name" value="DUF3221"/>
    <property type="match status" value="1"/>
</dbReference>
<name>A0ABS2P294_9BACI</name>
<evidence type="ECO:0008006" key="4">
    <source>
        <dbReference type="Google" id="ProtNLM"/>
    </source>
</evidence>
<accession>A0ABS2P294</accession>
<evidence type="ECO:0000313" key="3">
    <source>
        <dbReference type="Proteomes" id="UP000737402"/>
    </source>
</evidence>
<evidence type="ECO:0000313" key="2">
    <source>
        <dbReference type="EMBL" id="MBM7621076.1"/>
    </source>
</evidence>
<dbReference type="RefSeq" id="WP_204417675.1">
    <property type="nucleotide sequence ID" value="NZ_JAFBED010000006.1"/>
</dbReference>
<dbReference type="InterPro" id="IPR021598">
    <property type="entry name" value="DUF3221"/>
</dbReference>
<feature type="signal peptide" evidence="1">
    <location>
        <begin position="1"/>
        <end position="21"/>
    </location>
</feature>